<evidence type="ECO:0000313" key="5">
    <source>
        <dbReference type="EMBL" id="MBY22286.1"/>
    </source>
</evidence>
<evidence type="ECO:0000256" key="4">
    <source>
        <dbReference type="SAM" id="SignalP"/>
    </source>
</evidence>
<organism evidence="5">
    <name type="scientific">Schizaphis graminum</name>
    <name type="common">Green bug aphid</name>
    <dbReference type="NCBI Taxonomy" id="13262"/>
    <lineage>
        <taxon>Eukaryota</taxon>
        <taxon>Metazoa</taxon>
        <taxon>Ecdysozoa</taxon>
        <taxon>Arthropoda</taxon>
        <taxon>Hexapoda</taxon>
        <taxon>Insecta</taxon>
        <taxon>Pterygota</taxon>
        <taxon>Neoptera</taxon>
        <taxon>Paraneoptera</taxon>
        <taxon>Hemiptera</taxon>
        <taxon>Sternorrhyncha</taxon>
        <taxon>Aphidomorpha</taxon>
        <taxon>Aphidoidea</taxon>
        <taxon>Aphididae</taxon>
        <taxon>Aphidini</taxon>
        <taxon>Schizaphis</taxon>
    </lineage>
</organism>
<protein>
    <submittedName>
        <fullName evidence="5">Cuticle protein 19</fullName>
    </submittedName>
</protein>
<feature type="region of interest" description="Disordered" evidence="3">
    <location>
        <begin position="116"/>
        <end position="139"/>
    </location>
</feature>
<evidence type="ECO:0000256" key="2">
    <source>
        <dbReference type="PROSITE-ProRule" id="PRU00497"/>
    </source>
</evidence>
<evidence type="ECO:0000256" key="1">
    <source>
        <dbReference type="ARBA" id="ARBA00022460"/>
    </source>
</evidence>
<gene>
    <name evidence="5" type="primary">CU19_10</name>
    <name evidence="5" type="ORF">g.3948</name>
</gene>
<dbReference type="GO" id="GO:0031012">
    <property type="term" value="C:extracellular matrix"/>
    <property type="evidence" value="ECO:0007669"/>
    <property type="project" value="TreeGrafter"/>
</dbReference>
<sequence length="139" mass="16308">MAYMIQIAVIALSALMTLTAAVPYDATSYAYYHPIFHHTQHHGHDYYSPPKYTFKYGVKDPHTKDDKHQWEERDGDVVHGGYSLVEPDGRIRKVTYTADKHNGFNAHVHYENHAHHPQVHHHHGHHHHRHHRHGGRQQF</sequence>
<accession>A0A2S2P014</accession>
<dbReference type="InterPro" id="IPR031311">
    <property type="entry name" value="CHIT_BIND_RR_consensus"/>
</dbReference>
<dbReference type="PANTHER" id="PTHR12236:SF95">
    <property type="entry name" value="CUTICULAR PROTEIN 76BD, ISOFORM C-RELATED"/>
    <property type="match status" value="1"/>
</dbReference>
<reference evidence="5" key="1">
    <citation type="submission" date="2018-04" db="EMBL/GenBank/DDBJ databases">
        <title>Transcriptome of Schizaphis graminum biotype I.</title>
        <authorList>
            <person name="Scully E.D."/>
            <person name="Geib S.M."/>
            <person name="Palmer N.A."/>
            <person name="Koch K."/>
            <person name="Bradshaw J."/>
            <person name="Heng-Moss T."/>
            <person name="Sarath G."/>
        </authorList>
    </citation>
    <scope>NUCLEOTIDE SEQUENCE</scope>
</reference>
<keyword evidence="4" id="KW-0732">Signal</keyword>
<name>A0A2S2P014_SCHGA</name>
<dbReference type="PROSITE" id="PS51155">
    <property type="entry name" value="CHIT_BIND_RR_2"/>
    <property type="match status" value="1"/>
</dbReference>
<proteinExistence type="predicted"/>
<feature type="signal peptide" evidence="4">
    <location>
        <begin position="1"/>
        <end position="21"/>
    </location>
</feature>
<dbReference type="InterPro" id="IPR051217">
    <property type="entry name" value="Insect_Cuticle_Struc_Prot"/>
</dbReference>
<dbReference type="EMBL" id="GGMR01009667">
    <property type="protein sequence ID" value="MBY22286.1"/>
    <property type="molecule type" value="Transcribed_RNA"/>
</dbReference>
<feature type="chain" id="PRO_5015702006" evidence="4">
    <location>
        <begin position="22"/>
        <end position="139"/>
    </location>
</feature>
<dbReference type="GO" id="GO:0042302">
    <property type="term" value="F:structural constituent of cuticle"/>
    <property type="evidence" value="ECO:0007669"/>
    <property type="project" value="UniProtKB-UniRule"/>
</dbReference>
<dbReference type="PANTHER" id="PTHR12236">
    <property type="entry name" value="STRUCTURAL CONTITUENT OF CUTICLE"/>
    <property type="match status" value="1"/>
</dbReference>
<dbReference type="InterPro" id="IPR000618">
    <property type="entry name" value="Insect_cuticle"/>
</dbReference>
<dbReference type="GO" id="GO:0005615">
    <property type="term" value="C:extracellular space"/>
    <property type="evidence" value="ECO:0007669"/>
    <property type="project" value="TreeGrafter"/>
</dbReference>
<keyword evidence="1 2" id="KW-0193">Cuticle</keyword>
<dbReference type="AlphaFoldDB" id="A0A2S2P014"/>
<dbReference type="Pfam" id="PF00379">
    <property type="entry name" value="Chitin_bind_4"/>
    <property type="match status" value="1"/>
</dbReference>
<dbReference type="PRINTS" id="PR00947">
    <property type="entry name" value="CUTICLE"/>
</dbReference>
<evidence type="ECO:0000256" key="3">
    <source>
        <dbReference type="SAM" id="MobiDB-lite"/>
    </source>
</evidence>
<dbReference type="PROSITE" id="PS00233">
    <property type="entry name" value="CHIT_BIND_RR_1"/>
    <property type="match status" value="1"/>
</dbReference>